<organism evidence="1">
    <name type="scientific">bioreactor metagenome</name>
    <dbReference type="NCBI Taxonomy" id="1076179"/>
    <lineage>
        <taxon>unclassified sequences</taxon>
        <taxon>metagenomes</taxon>
        <taxon>ecological metagenomes</taxon>
    </lineage>
</organism>
<accession>A0A645C8T9</accession>
<sequence>MGVSVGGTYGVIVETIASCVCIAAWVWATTVSKEGVGEAVGTQAVISVPNTSTTEISLDNFIIMVLLKIRPIIVNYRLPER</sequence>
<proteinExistence type="predicted"/>
<evidence type="ECO:0000313" key="1">
    <source>
        <dbReference type="EMBL" id="MPM72643.1"/>
    </source>
</evidence>
<comment type="caution">
    <text evidence="1">The sequence shown here is derived from an EMBL/GenBank/DDBJ whole genome shotgun (WGS) entry which is preliminary data.</text>
</comment>
<dbReference type="EMBL" id="VSSQ01024867">
    <property type="protein sequence ID" value="MPM72643.1"/>
    <property type="molecule type" value="Genomic_DNA"/>
</dbReference>
<reference evidence="1" key="1">
    <citation type="submission" date="2019-08" db="EMBL/GenBank/DDBJ databases">
        <authorList>
            <person name="Kucharzyk K."/>
            <person name="Murdoch R.W."/>
            <person name="Higgins S."/>
            <person name="Loffler F."/>
        </authorList>
    </citation>
    <scope>NUCLEOTIDE SEQUENCE</scope>
</reference>
<dbReference type="AlphaFoldDB" id="A0A645C8T9"/>
<protein>
    <submittedName>
        <fullName evidence="1">Uncharacterized protein</fullName>
    </submittedName>
</protein>
<name>A0A645C8T9_9ZZZZ</name>
<gene>
    <name evidence="1" type="ORF">SDC9_119619</name>
</gene>